<proteinExistence type="predicted"/>
<feature type="domain" description="Phenylalanyl tRNA synthetase beta chain core" evidence="1">
    <location>
        <begin position="21"/>
        <end position="89"/>
    </location>
</feature>
<reference evidence="2" key="1">
    <citation type="submission" date="2016-06" db="UniProtKB">
        <authorList>
            <consortium name="WormBaseParasite"/>
        </authorList>
    </citation>
    <scope>IDENTIFICATION</scope>
</reference>
<dbReference type="PANTHER" id="PTHR10947:SF0">
    <property type="entry name" value="PHENYLALANINE--TRNA LIGASE BETA SUBUNIT"/>
    <property type="match status" value="1"/>
</dbReference>
<accession>A0A183B168</accession>
<dbReference type="InterPro" id="IPR045060">
    <property type="entry name" value="Phe-tRNA-ligase_IIc_bsu"/>
</dbReference>
<dbReference type="SUPFAM" id="SSF55681">
    <property type="entry name" value="Class II aaRS and biotin synthetases"/>
    <property type="match status" value="1"/>
</dbReference>
<dbReference type="Gene3D" id="3.30.930.10">
    <property type="entry name" value="Bira Bifunctional Protein, Domain 2"/>
    <property type="match status" value="1"/>
</dbReference>
<dbReference type="GO" id="GO:0004826">
    <property type="term" value="F:phenylalanine-tRNA ligase activity"/>
    <property type="evidence" value="ECO:0007669"/>
    <property type="project" value="InterPro"/>
</dbReference>
<name>A0A183B168_9TREM</name>
<evidence type="ECO:0000259" key="1">
    <source>
        <dbReference type="Pfam" id="PF17759"/>
    </source>
</evidence>
<protein>
    <submittedName>
        <fullName evidence="2">tRNA_synthFbeta domain-containing protein</fullName>
    </submittedName>
</protein>
<dbReference type="PANTHER" id="PTHR10947">
    <property type="entry name" value="PHENYLALANYL-TRNA SYNTHETASE BETA CHAIN AND LEUCINE-RICH REPEAT-CONTAINING PROTEIN 47"/>
    <property type="match status" value="1"/>
</dbReference>
<dbReference type="Pfam" id="PF17759">
    <property type="entry name" value="tRNA_synthFbeta"/>
    <property type="match status" value="1"/>
</dbReference>
<dbReference type="GO" id="GO:0006432">
    <property type="term" value="P:phenylalanyl-tRNA aminoacylation"/>
    <property type="evidence" value="ECO:0007669"/>
    <property type="project" value="InterPro"/>
</dbReference>
<dbReference type="WBParaSite" id="ECPE_0001299101-mRNA-1">
    <property type="protein sequence ID" value="ECPE_0001299101-mRNA-1"/>
    <property type="gene ID" value="ECPE_0001299101"/>
</dbReference>
<sequence length="93" mass="10325">LLDRLMHVLSIRWKLAPEVARVTAESGDKSTGLTYELQAAEDPTFFPGRCANVLLSPGNRVIGRLGVIHPEVLHHFELTMPCSSLDLDLEIFV</sequence>
<dbReference type="GO" id="GO:0009328">
    <property type="term" value="C:phenylalanine-tRNA ligase complex"/>
    <property type="evidence" value="ECO:0007669"/>
    <property type="project" value="TreeGrafter"/>
</dbReference>
<dbReference type="InterPro" id="IPR041616">
    <property type="entry name" value="PheRS_beta_core"/>
</dbReference>
<evidence type="ECO:0000313" key="2">
    <source>
        <dbReference type="WBParaSite" id="ECPE_0001299101-mRNA-1"/>
    </source>
</evidence>
<dbReference type="AlphaFoldDB" id="A0A183B168"/>
<dbReference type="InterPro" id="IPR045864">
    <property type="entry name" value="aa-tRNA-synth_II/BPL/LPL"/>
</dbReference>
<organism evidence="2">
    <name type="scientific">Echinostoma caproni</name>
    <dbReference type="NCBI Taxonomy" id="27848"/>
    <lineage>
        <taxon>Eukaryota</taxon>
        <taxon>Metazoa</taxon>
        <taxon>Spiralia</taxon>
        <taxon>Lophotrochozoa</taxon>
        <taxon>Platyhelminthes</taxon>
        <taxon>Trematoda</taxon>
        <taxon>Digenea</taxon>
        <taxon>Plagiorchiida</taxon>
        <taxon>Echinostomata</taxon>
        <taxon>Echinostomatoidea</taxon>
        <taxon>Echinostomatidae</taxon>
        <taxon>Echinostoma</taxon>
    </lineage>
</organism>